<name>E5XPS1_SEGRC</name>
<keyword evidence="2" id="KW-0472">Membrane</keyword>
<keyword evidence="2" id="KW-0812">Transmembrane</keyword>
<dbReference type="RefSeq" id="WP_007469084.1">
    <property type="nucleotide sequence ID" value="NZ_KI391954.1"/>
</dbReference>
<evidence type="ECO:0000313" key="4">
    <source>
        <dbReference type="Proteomes" id="UP000004816"/>
    </source>
</evidence>
<protein>
    <submittedName>
        <fullName evidence="3">Uncharacterized protein</fullName>
    </submittedName>
</protein>
<accession>E5XPS1</accession>
<evidence type="ECO:0000313" key="3">
    <source>
        <dbReference type="EMBL" id="EFV13669.1"/>
    </source>
</evidence>
<gene>
    <name evidence="3" type="ORF">HMPREF9336_01493</name>
</gene>
<dbReference type="Proteomes" id="UP000004816">
    <property type="component" value="Unassembled WGS sequence"/>
</dbReference>
<dbReference type="AlphaFoldDB" id="E5XPS1"/>
<keyword evidence="2" id="KW-1133">Transmembrane helix</keyword>
<keyword evidence="4" id="KW-1185">Reference proteome</keyword>
<dbReference type="STRING" id="679197.HMPREF9336_01493"/>
<sequence>MSETLGEPRAGVARVRRSPRPGDAEEATDSVSGQEFRVRAGLRDYERPISLLALGRTALAALLSLGLCVGGIALVLQGGPLSGRTMILAGAVGVVLSFGLSRRSGHAPGLYVTATPDLLHFPARISWSPIRWRDLEALEVAGARGAAVLSFRTSQGSTALLPLDQLSDPVRFAAMLCEIGNTPSLRANLFRREQGERIAAHLARRTRAVDGGQVVELSAGRIRMSVVNPEQYRTKVVVGAGAERGPDGERTEAGIGLGEVLSQDMEFRDPSVVVLDADGTPRRLRLDGTEADSRFE</sequence>
<organism evidence="3 4">
    <name type="scientific">Segniliparus rugosus (strain ATCC BAA-974 / DSM 45345 / CCUG 50838 / CIP 108380 / JCM 13579 / CDC 945)</name>
    <dbReference type="NCBI Taxonomy" id="679197"/>
    <lineage>
        <taxon>Bacteria</taxon>
        <taxon>Bacillati</taxon>
        <taxon>Actinomycetota</taxon>
        <taxon>Actinomycetes</taxon>
        <taxon>Mycobacteriales</taxon>
        <taxon>Segniliparaceae</taxon>
        <taxon>Segniliparus</taxon>
    </lineage>
</organism>
<comment type="caution">
    <text evidence="3">The sequence shown here is derived from an EMBL/GenBank/DDBJ whole genome shotgun (WGS) entry which is preliminary data.</text>
</comment>
<dbReference type="EMBL" id="ACZI02000003">
    <property type="protein sequence ID" value="EFV13669.1"/>
    <property type="molecule type" value="Genomic_DNA"/>
</dbReference>
<feature type="transmembrane region" description="Helical" evidence="2">
    <location>
        <begin position="49"/>
        <end position="75"/>
    </location>
</feature>
<dbReference type="HOGENOM" id="CLU_939726_0_0_11"/>
<proteinExistence type="predicted"/>
<evidence type="ECO:0000256" key="2">
    <source>
        <dbReference type="SAM" id="Phobius"/>
    </source>
</evidence>
<reference evidence="3 4" key="1">
    <citation type="journal article" date="2011" name="Stand. Genomic Sci.">
        <title>High quality draft genome sequence of Segniliparus rugosus CDC 945(T)= (ATCC BAA-974(T)).</title>
        <authorList>
            <person name="Earl A.M."/>
            <person name="Desjardins C.A."/>
            <person name="Fitzgerald M.G."/>
            <person name="Arachchi H.M."/>
            <person name="Zeng Q."/>
            <person name="Mehta T."/>
            <person name="Griggs A."/>
            <person name="Birren B.W."/>
            <person name="Toney N.C."/>
            <person name="Carr J."/>
            <person name="Posey J."/>
            <person name="Butler W.R."/>
        </authorList>
    </citation>
    <scope>NUCLEOTIDE SEQUENCE [LARGE SCALE GENOMIC DNA]</scope>
    <source>
        <strain evidence="4">ATCC BAA-974 / DSM 45345 / CCUG 50838 / CIP 108380 / JCM 13579 / CDC 945</strain>
    </source>
</reference>
<feature type="region of interest" description="Disordered" evidence="1">
    <location>
        <begin position="1"/>
        <end position="32"/>
    </location>
</feature>
<evidence type="ECO:0000256" key="1">
    <source>
        <dbReference type="SAM" id="MobiDB-lite"/>
    </source>
</evidence>
<feature type="transmembrane region" description="Helical" evidence="2">
    <location>
        <begin position="81"/>
        <end position="100"/>
    </location>
</feature>